<evidence type="ECO:0000256" key="1">
    <source>
        <dbReference type="SAM" id="MobiDB-lite"/>
    </source>
</evidence>
<gene>
    <name evidence="4" type="ORF">HGK34_16025</name>
</gene>
<dbReference type="SUPFAM" id="SSF55486">
    <property type="entry name" value="Metalloproteases ('zincins'), catalytic domain"/>
    <property type="match status" value="1"/>
</dbReference>
<organism evidence="4 5">
    <name type="scientific">Myceligenerans indicum</name>
    <dbReference type="NCBI Taxonomy" id="2593663"/>
    <lineage>
        <taxon>Bacteria</taxon>
        <taxon>Bacillati</taxon>
        <taxon>Actinomycetota</taxon>
        <taxon>Actinomycetes</taxon>
        <taxon>Micrococcales</taxon>
        <taxon>Promicromonosporaceae</taxon>
        <taxon>Myceligenerans</taxon>
    </lineage>
</organism>
<evidence type="ECO:0000256" key="3">
    <source>
        <dbReference type="SAM" id="SignalP"/>
    </source>
</evidence>
<reference evidence="4 5" key="1">
    <citation type="journal article" date="2021" name="Arch. Microbiol.">
        <title>Myceligenerans indicum sp. nov., an actinobacterium isolated from mangrove sediment of Sundarbans, India.</title>
        <authorList>
            <person name="Asha K."/>
            <person name="Bhadury P."/>
        </authorList>
    </citation>
    <scope>NUCLEOTIDE SEQUENCE [LARGE SCALE GENOMIC DNA]</scope>
    <source>
        <strain evidence="4 5">I2</strain>
    </source>
</reference>
<name>A0ABS1LNK9_9MICO</name>
<proteinExistence type="predicted"/>
<feature type="region of interest" description="Disordered" evidence="1">
    <location>
        <begin position="679"/>
        <end position="746"/>
    </location>
</feature>
<dbReference type="EMBL" id="JABBYC010000035">
    <property type="protein sequence ID" value="MBL0887768.1"/>
    <property type="molecule type" value="Genomic_DNA"/>
</dbReference>
<accession>A0ABS1LNK9</accession>
<keyword evidence="2" id="KW-1133">Transmembrane helix</keyword>
<evidence type="ECO:0000256" key="2">
    <source>
        <dbReference type="SAM" id="Phobius"/>
    </source>
</evidence>
<feature type="compositionally biased region" description="Pro residues" evidence="1">
    <location>
        <begin position="722"/>
        <end position="733"/>
    </location>
</feature>
<evidence type="ECO:0000313" key="5">
    <source>
        <dbReference type="Proteomes" id="UP000675409"/>
    </source>
</evidence>
<keyword evidence="2" id="KW-0472">Membrane</keyword>
<feature type="compositionally biased region" description="Low complexity" evidence="1">
    <location>
        <begin position="679"/>
        <end position="691"/>
    </location>
</feature>
<sequence>MAARVVVRALAVGVVGAMVAGGAASPAAAAGEGVPQPRALAGPPAASSVGTVRLPARVADGLAEASHSRYVYDTGSRTVRVTVSTTIRNVKPDQGLQYYFWDSYGIPVPTGAQDVRATSGGQSLSVGLEPTEDDFTKWAMASFSNLRYGQSRTIDWSYTIPGDPIRSEGYTRVGKGYATFVAQAMGDAGSVSVEIVAPDAMDLTTMAGDFTEKTADGTTTWSTSSMTDEYGIWSPVSLRDPDQADTTQVDVSGEDLTLLSFPGDKKWAKFVADRLHDGLPVVEKTIGQEWPGGLKEIREDVSPEIVGYAWYDDQREEIVIGEDLDEQLFYHELTHTWVNGSTLEGRWLVEGLTEAVARRVVEETGGKVDRPRASRDADGALALSTWNDLTQDFADVDHAVEDYAYAAAPATIETLVADLDDDEFTDLVSALLDGDSVYEQPGDKHVWGDSGWRQLLDLLEDRAGVDGAQKVLGKWVLTKKEKKELPKRAEEREQYFALDEADGEWNPPQGIRVRMTQWEFARAAEAREEIGADTPAAARRIQDAAAAAGFPDPAAAKEAYETAANGLDYTELAETMPHTADVTEQVSEAVQRIGAKGDPFTELGEIVLFAGRATDDAVQDLDAGNLDAAAQDAERASQIANLALWVGILLVLFVLGVALVVVRLTISGRRRRAARAALAAQAPGGSGALPQRDGPTPQAATETPVEEAVPERPLSSRSAAQLPPPLPLPPPTDPWHSEPEGGDEGR</sequence>
<feature type="transmembrane region" description="Helical" evidence="2">
    <location>
        <begin position="642"/>
        <end position="666"/>
    </location>
</feature>
<comment type="caution">
    <text evidence="4">The sequence shown here is derived from an EMBL/GenBank/DDBJ whole genome shotgun (WGS) entry which is preliminary data.</text>
</comment>
<feature type="signal peptide" evidence="3">
    <location>
        <begin position="1"/>
        <end position="29"/>
    </location>
</feature>
<dbReference type="Proteomes" id="UP000675409">
    <property type="component" value="Unassembled WGS sequence"/>
</dbReference>
<evidence type="ECO:0000313" key="4">
    <source>
        <dbReference type="EMBL" id="MBL0887768.1"/>
    </source>
</evidence>
<keyword evidence="3" id="KW-0732">Signal</keyword>
<dbReference type="RefSeq" id="WP_201849242.1">
    <property type="nucleotide sequence ID" value="NZ_JABBYC010000035.1"/>
</dbReference>
<feature type="chain" id="PRO_5047367657" evidence="3">
    <location>
        <begin position="30"/>
        <end position="746"/>
    </location>
</feature>
<protein>
    <submittedName>
        <fullName evidence="4">Uncharacterized protein</fullName>
    </submittedName>
</protein>
<keyword evidence="2" id="KW-0812">Transmembrane</keyword>
<keyword evidence="5" id="KW-1185">Reference proteome</keyword>
<feature type="compositionally biased region" description="Basic and acidic residues" evidence="1">
    <location>
        <begin position="735"/>
        <end position="746"/>
    </location>
</feature>